<protein>
    <submittedName>
        <fullName evidence="2">Uncharacterized protein</fullName>
    </submittedName>
</protein>
<name>A0A495IB10_9MICO</name>
<sequence length="422" mass="44604">MRAYRSAGNPGTALRTATPPGLDRVAGSGPSSTRREFNGGVGTPIRHPLIDAITERVALVESRAQVVRLSAPLVDLLARPLAAGRTLVLLTPETSRLTIGLRSALVAAKARWMVTTAGGFRDGLSGLEHTSLDEAVAAAHVVPVDSDEDDPDGADGSSGPRRSGGETGSSTQLSVDVTILHRGDNDTLLGGALEALTEAIGGYRPVAWGSSEPLERPWDRWVLTQDARHRAPEPTRIMVEGEHVSAAVTARVTARGIEETVALTADVPGGPAGLDAAIDRLRAVLAELTRTSLPTFALVLAREGEADRSFRPVTYPPPNPVALLIGAPSVRRLDLHAQTFAPEQSIDVVGRHDLPAFLLPLGSAEESGWDALHDALDSVGGERLTTLVEEPLLAVWDDDLHGDVDWHGAPHPHDFPTTEPEG</sequence>
<proteinExistence type="predicted"/>
<comment type="caution">
    <text evidence="2">The sequence shown here is derived from an EMBL/GenBank/DDBJ whole genome shotgun (WGS) entry which is preliminary data.</text>
</comment>
<reference evidence="2 3" key="1">
    <citation type="submission" date="2018-10" db="EMBL/GenBank/DDBJ databases">
        <title>Sequencing the genomes of 1000 actinobacteria strains.</title>
        <authorList>
            <person name="Klenk H.-P."/>
        </authorList>
    </citation>
    <scope>NUCLEOTIDE SEQUENCE [LARGE SCALE GENOMIC DNA]</scope>
    <source>
        <strain evidence="2 3">DSM 17894</strain>
    </source>
</reference>
<feature type="region of interest" description="Disordered" evidence="1">
    <location>
        <begin position="1"/>
        <end position="41"/>
    </location>
</feature>
<evidence type="ECO:0000313" key="2">
    <source>
        <dbReference type="EMBL" id="RKR73187.1"/>
    </source>
</evidence>
<organism evidence="2 3">
    <name type="scientific">Frondihabitans australicus</name>
    <dbReference type="NCBI Taxonomy" id="386892"/>
    <lineage>
        <taxon>Bacteria</taxon>
        <taxon>Bacillati</taxon>
        <taxon>Actinomycetota</taxon>
        <taxon>Actinomycetes</taxon>
        <taxon>Micrococcales</taxon>
        <taxon>Microbacteriaceae</taxon>
        <taxon>Frondihabitans</taxon>
    </lineage>
</organism>
<keyword evidence="3" id="KW-1185">Reference proteome</keyword>
<dbReference type="EMBL" id="RBKS01000001">
    <property type="protein sequence ID" value="RKR73187.1"/>
    <property type="molecule type" value="Genomic_DNA"/>
</dbReference>
<dbReference type="Pfam" id="PF19674">
    <property type="entry name" value="DUF6177"/>
    <property type="match status" value="1"/>
</dbReference>
<accession>A0A495IB10</accession>
<dbReference type="AlphaFoldDB" id="A0A495IB10"/>
<dbReference type="Proteomes" id="UP000280008">
    <property type="component" value="Unassembled WGS sequence"/>
</dbReference>
<dbReference type="InterPro" id="IPR046175">
    <property type="entry name" value="DUF6177"/>
</dbReference>
<evidence type="ECO:0000256" key="1">
    <source>
        <dbReference type="SAM" id="MobiDB-lite"/>
    </source>
</evidence>
<gene>
    <name evidence="2" type="ORF">C8E83_0277</name>
</gene>
<evidence type="ECO:0000313" key="3">
    <source>
        <dbReference type="Proteomes" id="UP000280008"/>
    </source>
</evidence>
<feature type="region of interest" description="Disordered" evidence="1">
    <location>
        <begin position="142"/>
        <end position="172"/>
    </location>
</feature>